<evidence type="ECO:0000313" key="1">
    <source>
        <dbReference type="EMBL" id="EGJ29178.1"/>
    </source>
</evidence>
<reference evidence="2" key="1">
    <citation type="journal article" date="2011" name="Proc. Natl. Acad. Sci. U.S.A.">
        <title>Genomic insights into the physiology and ecology of the marine filamentous cyanobacterium Lyngbya majuscula.</title>
        <authorList>
            <person name="Jones A.C."/>
            <person name="Monroe E.A."/>
            <person name="Podell S."/>
            <person name="Hess W.R."/>
            <person name="Klages S."/>
            <person name="Esquenazi E."/>
            <person name="Niessen S."/>
            <person name="Hoover H."/>
            <person name="Rothmann M."/>
            <person name="Lasken R.S."/>
            <person name="Yates J.R.III."/>
            <person name="Reinhardt R."/>
            <person name="Kube M."/>
            <person name="Burkart M.D."/>
            <person name="Allen E.E."/>
            <person name="Dorrestein P.C."/>
            <person name="Gerwick W.H."/>
            <person name="Gerwick L."/>
        </authorList>
    </citation>
    <scope>NUCLEOTIDE SEQUENCE [LARGE SCALE GENOMIC DNA]</scope>
    <source>
        <strain evidence="2">3L</strain>
    </source>
</reference>
<accession>F4Y1N6</accession>
<proteinExistence type="predicted"/>
<sequence>MPPLKLVENYGKTVEKLEALCGNSGESVGESWDKR</sequence>
<dbReference type="HOGENOM" id="CLU_3365911_0_0_3"/>
<dbReference type="EMBL" id="GL890970">
    <property type="protein sequence ID" value="EGJ29178.1"/>
    <property type="molecule type" value="Genomic_DNA"/>
</dbReference>
<organism evidence="1 2">
    <name type="scientific">Moorena producens 3L</name>
    <dbReference type="NCBI Taxonomy" id="489825"/>
    <lineage>
        <taxon>Bacteria</taxon>
        <taxon>Bacillati</taxon>
        <taxon>Cyanobacteriota</taxon>
        <taxon>Cyanophyceae</taxon>
        <taxon>Coleofasciculales</taxon>
        <taxon>Coleofasciculaceae</taxon>
        <taxon>Moorena</taxon>
    </lineage>
</organism>
<protein>
    <submittedName>
        <fullName evidence="1">Uncharacterized protein</fullName>
    </submittedName>
</protein>
<gene>
    <name evidence="1" type="ORF">LYNGBM3L_66710</name>
</gene>
<evidence type="ECO:0000313" key="2">
    <source>
        <dbReference type="Proteomes" id="UP000003959"/>
    </source>
</evidence>
<keyword evidence="2" id="KW-1185">Reference proteome</keyword>
<dbReference type="Proteomes" id="UP000003959">
    <property type="component" value="Unassembled WGS sequence"/>
</dbReference>
<dbReference type="AlphaFoldDB" id="F4Y1N6"/>
<name>F4Y1N6_9CYAN</name>